<evidence type="ECO:0000313" key="1">
    <source>
        <dbReference type="EMBL" id="ETW82742.1"/>
    </source>
</evidence>
<dbReference type="HOGENOM" id="CLU_130567_0_0_1"/>
<evidence type="ECO:0008006" key="3">
    <source>
        <dbReference type="Google" id="ProtNLM"/>
    </source>
</evidence>
<dbReference type="OrthoDB" id="1600564at2759"/>
<accession>W4KA81</accession>
<organism evidence="1 2">
    <name type="scientific">Heterobasidion irregulare (strain TC 32-1)</name>
    <dbReference type="NCBI Taxonomy" id="747525"/>
    <lineage>
        <taxon>Eukaryota</taxon>
        <taxon>Fungi</taxon>
        <taxon>Dikarya</taxon>
        <taxon>Basidiomycota</taxon>
        <taxon>Agaricomycotina</taxon>
        <taxon>Agaricomycetes</taxon>
        <taxon>Russulales</taxon>
        <taxon>Bondarzewiaceae</taxon>
        <taxon>Heterobasidion</taxon>
        <taxon>Heterobasidion annosum species complex</taxon>
    </lineage>
</organism>
<dbReference type="EMBL" id="KI925457">
    <property type="protein sequence ID" value="ETW82742.1"/>
    <property type="molecule type" value="Genomic_DNA"/>
</dbReference>
<reference evidence="1 2" key="1">
    <citation type="journal article" date="2012" name="New Phytol.">
        <title>Insight into trade-off between wood decay and parasitism from the genome of a fungal forest pathogen.</title>
        <authorList>
            <person name="Olson A."/>
            <person name="Aerts A."/>
            <person name="Asiegbu F."/>
            <person name="Belbahri L."/>
            <person name="Bouzid O."/>
            <person name="Broberg A."/>
            <person name="Canback B."/>
            <person name="Coutinho P.M."/>
            <person name="Cullen D."/>
            <person name="Dalman K."/>
            <person name="Deflorio G."/>
            <person name="van Diepen L.T."/>
            <person name="Dunand C."/>
            <person name="Duplessis S."/>
            <person name="Durling M."/>
            <person name="Gonthier P."/>
            <person name="Grimwood J."/>
            <person name="Fossdal C.G."/>
            <person name="Hansson D."/>
            <person name="Henrissat B."/>
            <person name="Hietala A."/>
            <person name="Himmelstrand K."/>
            <person name="Hoffmeister D."/>
            <person name="Hogberg N."/>
            <person name="James T.Y."/>
            <person name="Karlsson M."/>
            <person name="Kohler A."/>
            <person name="Kues U."/>
            <person name="Lee Y.H."/>
            <person name="Lin Y.C."/>
            <person name="Lind M."/>
            <person name="Lindquist E."/>
            <person name="Lombard V."/>
            <person name="Lucas S."/>
            <person name="Lunden K."/>
            <person name="Morin E."/>
            <person name="Murat C."/>
            <person name="Park J."/>
            <person name="Raffaello T."/>
            <person name="Rouze P."/>
            <person name="Salamov A."/>
            <person name="Schmutz J."/>
            <person name="Solheim H."/>
            <person name="Stahlberg J."/>
            <person name="Velez H."/>
            <person name="de Vries R.P."/>
            <person name="Wiebenga A."/>
            <person name="Woodward S."/>
            <person name="Yakovlev I."/>
            <person name="Garbelotto M."/>
            <person name="Martin F."/>
            <person name="Grigoriev I.V."/>
            <person name="Stenlid J."/>
        </authorList>
    </citation>
    <scope>NUCLEOTIDE SEQUENCE [LARGE SCALE GENOMIC DNA]</scope>
    <source>
        <strain evidence="1 2">TC 32-1</strain>
    </source>
</reference>
<dbReference type="eggNOG" id="ENOG502SKVX">
    <property type="taxonomic scope" value="Eukaryota"/>
</dbReference>
<gene>
    <name evidence="1" type="ORF">HETIRDRAFT_315263</name>
</gene>
<dbReference type="InterPro" id="IPR036514">
    <property type="entry name" value="SGNH_hydro_sf"/>
</dbReference>
<protein>
    <recommendedName>
        <fullName evidence="3">Carbohydrate esterase family 16 protein</fullName>
    </recommendedName>
</protein>
<dbReference type="RefSeq" id="XP_009545070.1">
    <property type="nucleotide sequence ID" value="XM_009546775.1"/>
</dbReference>
<proteinExistence type="predicted"/>
<dbReference type="InParanoid" id="W4KA81"/>
<dbReference type="Gene3D" id="3.40.50.1110">
    <property type="entry name" value="SGNH hydrolase"/>
    <property type="match status" value="1"/>
</dbReference>
<feature type="non-terminal residue" evidence="1">
    <location>
        <position position="1"/>
    </location>
</feature>
<sequence length="139" mass="15156">AAQDLLNQIQILASPPTNGRNFLVTDVYGRGTHTPAGEAWKQSIFDGLSAFHKGTGVPQPLNVAFGDFSRIWDGVLGSDPGYEAFGYTSTDSCAGDTTEDSCSDPKHYFYWISGHPSNETMRIMADYVEEVFVGCHLVD</sequence>
<dbReference type="KEGG" id="hir:HETIRDRAFT_315263"/>
<keyword evidence="2" id="KW-1185">Reference proteome</keyword>
<evidence type="ECO:0000313" key="2">
    <source>
        <dbReference type="Proteomes" id="UP000030671"/>
    </source>
</evidence>
<name>W4KA81_HETIT</name>
<dbReference type="AlphaFoldDB" id="W4KA81"/>
<dbReference type="GeneID" id="20670204"/>
<dbReference type="Proteomes" id="UP000030671">
    <property type="component" value="Unassembled WGS sequence"/>
</dbReference>